<dbReference type="AlphaFoldDB" id="Q4T3M8"/>
<comment type="caution">
    <text evidence="3">The sequence shown here is derived from an EMBL/GenBank/DDBJ whole genome shotgun (WGS) entry which is preliminary data.</text>
</comment>
<feature type="non-terminal residue" evidence="3">
    <location>
        <position position="28"/>
    </location>
</feature>
<sequence>NKKSGSVSCYNCGLSGHYAQECNQLSKD</sequence>
<feature type="domain" description="CCHC-type" evidence="2">
    <location>
        <begin position="9"/>
        <end position="24"/>
    </location>
</feature>
<evidence type="ECO:0000256" key="1">
    <source>
        <dbReference type="PROSITE-ProRule" id="PRU00047"/>
    </source>
</evidence>
<dbReference type="Gene3D" id="4.10.60.10">
    <property type="entry name" value="Zinc finger, CCHC-type"/>
    <property type="match status" value="1"/>
</dbReference>
<dbReference type="PANTHER" id="PTHR46939:SF1">
    <property type="entry name" value="ZINC FINGER CCHC DOMAIN-CONTAINING PROTEIN 2"/>
    <property type="match status" value="1"/>
</dbReference>
<dbReference type="InterPro" id="IPR042793">
    <property type="entry name" value="ZCCHC2"/>
</dbReference>
<proteinExistence type="predicted"/>
<dbReference type="PANTHER" id="PTHR46939">
    <property type="entry name" value="ZINC FINGER CCHC DOMAIN-CONTAINING PROTEIN 2"/>
    <property type="match status" value="1"/>
</dbReference>
<name>Q4T3M8_TETNG</name>
<dbReference type="KEGG" id="tng:GSTEN00007771G001"/>
<dbReference type="EMBL" id="CAAE01009987">
    <property type="protein sequence ID" value="CAF92504.1"/>
    <property type="molecule type" value="Genomic_DNA"/>
</dbReference>
<keyword evidence="1" id="KW-0863">Zinc-finger</keyword>
<evidence type="ECO:0000259" key="2">
    <source>
        <dbReference type="PROSITE" id="PS50158"/>
    </source>
</evidence>
<reference evidence="3" key="1">
    <citation type="journal article" date="2004" name="Nature">
        <title>Genome duplication in the teleost fish Tetraodon nigroviridis reveals the early vertebrate proto-karyotype.</title>
        <authorList>
            <person name="Jaillon O."/>
            <person name="Aury J.-M."/>
            <person name="Brunet F."/>
            <person name="Petit J.-L."/>
            <person name="Stange-Thomann N."/>
            <person name="Mauceli E."/>
            <person name="Bouneau L."/>
            <person name="Fischer C."/>
            <person name="Ozouf-Costaz C."/>
            <person name="Bernot A."/>
            <person name="Nicaud S."/>
            <person name="Jaffe D."/>
            <person name="Fisher S."/>
            <person name="Lutfalla G."/>
            <person name="Dossat C."/>
            <person name="Segurens B."/>
            <person name="Dasilva C."/>
            <person name="Salanoubat M."/>
            <person name="Levy M."/>
            <person name="Boudet N."/>
            <person name="Castellano S."/>
            <person name="Anthouard V."/>
            <person name="Jubin C."/>
            <person name="Castelli V."/>
            <person name="Katinka M."/>
            <person name="Vacherie B."/>
            <person name="Biemont C."/>
            <person name="Skalli Z."/>
            <person name="Cattolico L."/>
            <person name="Poulain J."/>
            <person name="De Berardinis V."/>
            <person name="Cruaud C."/>
            <person name="Duprat S."/>
            <person name="Brottier P."/>
            <person name="Coutanceau J.-P."/>
            <person name="Gouzy J."/>
            <person name="Parra G."/>
            <person name="Lardier G."/>
            <person name="Chapple C."/>
            <person name="McKernan K.J."/>
            <person name="McEwan P."/>
            <person name="Bosak S."/>
            <person name="Kellis M."/>
            <person name="Volff J.-N."/>
            <person name="Guigo R."/>
            <person name="Zody M.C."/>
            <person name="Mesirov J."/>
            <person name="Lindblad-Toh K."/>
            <person name="Birren B."/>
            <person name="Nusbaum C."/>
            <person name="Kahn D."/>
            <person name="Robinson-Rechavi M."/>
            <person name="Laudet V."/>
            <person name="Schachter V."/>
            <person name="Quetier F."/>
            <person name="Saurin W."/>
            <person name="Scarpelli C."/>
            <person name="Wincker P."/>
            <person name="Lander E.S."/>
            <person name="Weissenbach J."/>
            <person name="Roest Crollius H."/>
        </authorList>
    </citation>
    <scope>NUCLEOTIDE SEQUENCE [LARGE SCALE GENOMIC DNA]</scope>
</reference>
<gene>
    <name evidence="3" type="ORF">GSTENG00007771001</name>
</gene>
<dbReference type="InterPro" id="IPR036875">
    <property type="entry name" value="Znf_CCHC_sf"/>
</dbReference>
<dbReference type="Pfam" id="PF00098">
    <property type="entry name" value="zf-CCHC"/>
    <property type="match status" value="1"/>
</dbReference>
<feature type="non-terminal residue" evidence="3">
    <location>
        <position position="1"/>
    </location>
</feature>
<protein>
    <submittedName>
        <fullName evidence="3">(spotted green pufferfish) hypothetical protein</fullName>
    </submittedName>
</protein>
<evidence type="ECO:0000313" key="3">
    <source>
        <dbReference type="EMBL" id="CAF92504.1"/>
    </source>
</evidence>
<dbReference type="InterPro" id="IPR001878">
    <property type="entry name" value="Znf_CCHC"/>
</dbReference>
<keyword evidence="1" id="KW-0862">Zinc</keyword>
<accession>Q4T3M8</accession>
<dbReference type="GO" id="GO:0008270">
    <property type="term" value="F:zinc ion binding"/>
    <property type="evidence" value="ECO:0007669"/>
    <property type="project" value="UniProtKB-KW"/>
</dbReference>
<reference evidence="3" key="2">
    <citation type="submission" date="2004-02" db="EMBL/GenBank/DDBJ databases">
        <authorList>
            <consortium name="Genoscope"/>
            <consortium name="Whitehead Institute Centre for Genome Research"/>
        </authorList>
    </citation>
    <scope>NUCLEOTIDE SEQUENCE</scope>
</reference>
<dbReference type="SUPFAM" id="SSF57756">
    <property type="entry name" value="Retrovirus zinc finger-like domains"/>
    <property type="match status" value="1"/>
</dbReference>
<dbReference type="PROSITE" id="PS50158">
    <property type="entry name" value="ZF_CCHC"/>
    <property type="match status" value="1"/>
</dbReference>
<dbReference type="GO" id="GO:0003676">
    <property type="term" value="F:nucleic acid binding"/>
    <property type="evidence" value="ECO:0007669"/>
    <property type="project" value="InterPro"/>
</dbReference>
<keyword evidence="1" id="KW-0479">Metal-binding</keyword>
<dbReference type="SMART" id="SM00343">
    <property type="entry name" value="ZnF_C2HC"/>
    <property type="match status" value="1"/>
</dbReference>
<organism evidence="3">
    <name type="scientific">Tetraodon nigroviridis</name>
    <name type="common">Spotted green pufferfish</name>
    <name type="synonym">Chelonodon nigroviridis</name>
    <dbReference type="NCBI Taxonomy" id="99883"/>
    <lineage>
        <taxon>Eukaryota</taxon>
        <taxon>Metazoa</taxon>
        <taxon>Chordata</taxon>
        <taxon>Craniata</taxon>
        <taxon>Vertebrata</taxon>
        <taxon>Euteleostomi</taxon>
        <taxon>Actinopterygii</taxon>
        <taxon>Neopterygii</taxon>
        <taxon>Teleostei</taxon>
        <taxon>Neoteleostei</taxon>
        <taxon>Acanthomorphata</taxon>
        <taxon>Eupercaria</taxon>
        <taxon>Tetraodontiformes</taxon>
        <taxon>Tetradontoidea</taxon>
        <taxon>Tetraodontidae</taxon>
        <taxon>Tetraodon</taxon>
    </lineage>
</organism>